<dbReference type="EMBL" id="LBNE01000001">
    <property type="protein sequence ID" value="KKO72856.1"/>
    <property type="molecule type" value="Genomic_DNA"/>
</dbReference>
<evidence type="ECO:0000256" key="2">
    <source>
        <dbReference type="ARBA" id="ARBA00023125"/>
    </source>
</evidence>
<dbReference type="Gene3D" id="1.20.120.530">
    <property type="entry name" value="GntR ligand-binding domain-like"/>
    <property type="match status" value="1"/>
</dbReference>
<dbReference type="PANTHER" id="PTHR43537:SF49">
    <property type="entry name" value="TRANSCRIPTIONAL REGULATORY PROTEIN"/>
    <property type="match status" value="1"/>
</dbReference>
<feature type="domain" description="HTH gntR-type" evidence="4">
    <location>
        <begin position="8"/>
        <end position="77"/>
    </location>
</feature>
<dbReference type="STRING" id="206506.AAV32_00380"/>
<keyword evidence="1" id="KW-0805">Transcription regulation</keyword>
<dbReference type="InterPro" id="IPR008920">
    <property type="entry name" value="TF_FadR/GntR_C"/>
</dbReference>
<dbReference type="SUPFAM" id="SSF46785">
    <property type="entry name" value="Winged helix' DNA-binding domain"/>
    <property type="match status" value="1"/>
</dbReference>
<dbReference type="Gene3D" id="1.10.10.10">
    <property type="entry name" value="Winged helix-like DNA-binding domain superfamily/Winged helix DNA-binding domain"/>
    <property type="match status" value="1"/>
</dbReference>
<protein>
    <submittedName>
        <fullName evidence="5">GntR family transcriptional regulator</fullName>
    </submittedName>
</protein>
<dbReference type="GO" id="GO:0003700">
    <property type="term" value="F:DNA-binding transcription factor activity"/>
    <property type="evidence" value="ECO:0007669"/>
    <property type="project" value="InterPro"/>
</dbReference>
<reference evidence="5 6" key="1">
    <citation type="submission" date="2015-04" db="EMBL/GenBank/DDBJ databases">
        <title>Genome sequence of Kerstersia gyiorum CG1.</title>
        <authorList>
            <person name="Greninger A.L."/>
            <person name="Kozyreva V."/>
            <person name="Chaturvedi V."/>
        </authorList>
    </citation>
    <scope>NUCLEOTIDE SEQUENCE [LARGE SCALE GENOMIC DNA]</scope>
    <source>
        <strain evidence="5 6">CG1</strain>
    </source>
</reference>
<keyword evidence="6" id="KW-1185">Reference proteome</keyword>
<proteinExistence type="predicted"/>
<evidence type="ECO:0000313" key="6">
    <source>
        <dbReference type="Proteomes" id="UP000078084"/>
    </source>
</evidence>
<evidence type="ECO:0000256" key="3">
    <source>
        <dbReference type="ARBA" id="ARBA00023163"/>
    </source>
</evidence>
<name>A0A171KVD9_9BURK</name>
<dbReference type="InterPro" id="IPR000524">
    <property type="entry name" value="Tscrpt_reg_HTH_GntR"/>
</dbReference>
<dbReference type="PROSITE" id="PS50949">
    <property type="entry name" value="HTH_GNTR"/>
    <property type="match status" value="1"/>
</dbReference>
<dbReference type="Proteomes" id="UP000078084">
    <property type="component" value="Unassembled WGS sequence"/>
</dbReference>
<dbReference type="Pfam" id="PF07729">
    <property type="entry name" value="FCD"/>
    <property type="match status" value="1"/>
</dbReference>
<dbReference type="AlphaFoldDB" id="A0A171KVD9"/>
<dbReference type="InterPro" id="IPR011711">
    <property type="entry name" value="GntR_C"/>
</dbReference>
<dbReference type="InterPro" id="IPR036388">
    <property type="entry name" value="WH-like_DNA-bd_sf"/>
</dbReference>
<dbReference type="GO" id="GO:0003677">
    <property type="term" value="F:DNA binding"/>
    <property type="evidence" value="ECO:0007669"/>
    <property type="project" value="UniProtKB-KW"/>
</dbReference>
<keyword evidence="3" id="KW-0804">Transcription</keyword>
<accession>A0A171KVD9</accession>
<dbReference type="PRINTS" id="PR00035">
    <property type="entry name" value="HTHGNTR"/>
</dbReference>
<dbReference type="SMART" id="SM00345">
    <property type="entry name" value="HTH_GNTR"/>
    <property type="match status" value="1"/>
</dbReference>
<organism evidence="5 6">
    <name type="scientific">Kerstersia gyiorum</name>
    <dbReference type="NCBI Taxonomy" id="206506"/>
    <lineage>
        <taxon>Bacteria</taxon>
        <taxon>Pseudomonadati</taxon>
        <taxon>Pseudomonadota</taxon>
        <taxon>Betaproteobacteria</taxon>
        <taxon>Burkholderiales</taxon>
        <taxon>Alcaligenaceae</taxon>
        <taxon>Kerstersia</taxon>
    </lineage>
</organism>
<dbReference type="Pfam" id="PF00392">
    <property type="entry name" value="GntR"/>
    <property type="match status" value="1"/>
</dbReference>
<dbReference type="SMART" id="SM00895">
    <property type="entry name" value="FCD"/>
    <property type="match status" value="1"/>
</dbReference>
<keyword evidence="2" id="KW-0238">DNA-binding</keyword>
<evidence type="ECO:0000313" key="5">
    <source>
        <dbReference type="EMBL" id="KKO72856.1"/>
    </source>
</evidence>
<dbReference type="RefSeq" id="WP_068366317.1">
    <property type="nucleotide sequence ID" value="NZ_LBNE01000001.1"/>
</dbReference>
<comment type="caution">
    <text evidence="5">The sequence shown here is derived from an EMBL/GenBank/DDBJ whole genome shotgun (WGS) entry which is preliminary data.</text>
</comment>
<dbReference type="PATRIC" id="fig|206506.3.peg.104"/>
<dbReference type="PANTHER" id="PTHR43537">
    <property type="entry name" value="TRANSCRIPTIONAL REGULATOR, GNTR FAMILY"/>
    <property type="match status" value="1"/>
</dbReference>
<evidence type="ECO:0000256" key="1">
    <source>
        <dbReference type="ARBA" id="ARBA00023015"/>
    </source>
</evidence>
<evidence type="ECO:0000259" key="4">
    <source>
        <dbReference type="PROSITE" id="PS50949"/>
    </source>
</evidence>
<dbReference type="SUPFAM" id="SSF48008">
    <property type="entry name" value="GntR ligand-binding domain-like"/>
    <property type="match status" value="1"/>
</dbReference>
<gene>
    <name evidence="5" type="ORF">AAV32_00380</name>
</gene>
<dbReference type="InterPro" id="IPR036390">
    <property type="entry name" value="WH_DNA-bd_sf"/>
</dbReference>
<sequence length="229" mass="25543">MTSKPSPKTTSQDIFEAVSTHLNELRAQITEPVRVREEDLANKLGVSRTPVREALIRLDSTGLISLRPGRGALLQPVSDKDYMEWLQLREQLEGFAAREAALNASRRDVMGLRALFAPFMESGAAEAAPERYAQANVSFHKEIFRLANNHLLERVWASFGHRQTSYRRRTIARLHRAEDSLREHLAIIQAIEEGDAEKAAALARAHVRALFIAVEQEAGREPASGVGTI</sequence>